<proteinExistence type="predicted"/>
<sequence>MEENKRFTLKQTQTGDDSGYSCTSTQSKYSVKSSHSQSASSGDSCFDEQRSTKLGSTKKGLETTINQESNNKNSKSKQINITEFEPTINKIFIIDELKLPQSTSKVEFGEPKHLIEDTKKDHDQNNTTFHHLADLCQSYHKQKNTKTQTSNLNDEFPINGMY</sequence>
<accession>A0A2S2Q9L7</accession>
<protein>
    <submittedName>
        <fullName evidence="2">Uncharacterized protein</fullName>
    </submittedName>
</protein>
<organism evidence="2">
    <name type="scientific">Sipha flava</name>
    <name type="common">yellow sugarcane aphid</name>
    <dbReference type="NCBI Taxonomy" id="143950"/>
    <lineage>
        <taxon>Eukaryota</taxon>
        <taxon>Metazoa</taxon>
        <taxon>Ecdysozoa</taxon>
        <taxon>Arthropoda</taxon>
        <taxon>Hexapoda</taxon>
        <taxon>Insecta</taxon>
        <taxon>Pterygota</taxon>
        <taxon>Neoptera</taxon>
        <taxon>Paraneoptera</taxon>
        <taxon>Hemiptera</taxon>
        <taxon>Sternorrhyncha</taxon>
        <taxon>Aphidomorpha</taxon>
        <taxon>Aphidoidea</taxon>
        <taxon>Aphididae</taxon>
        <taxon>Sipha</taxon>
    </lineage>
</organism>
<gene>
    <name evidence="2" type="ORF">g.35231</name>
</gene>
<dbReference type="OrthoDB" id="7788983at2759"/>
<feature type="region of interest" description="Disordered" evidence="1">
    <location>
        <begin position="1"/>
        <end position="78"/>
    </location>
</feature>
<feature type="compositionally biased region" description="Low complexity" evidence="1">
    <location>
        <begin position="65"/>
        <end position="78"/>
    </location>
</feature>
<dbReference type="AlphaFoldDB" id="A0A2S2Q9L7"/>
<name>A0A2S2Q9L7_9HEMI</name>
<evidence type="ECO:0000313" key="2">
    <source>
        <dbReference type="EMBL" id="MBY74433.1"/>
    </source>
</evidence>
<feature type="compositionally biased region" description="Polar residues" evidence="1">
    <location>
        <begin position="9"/>
        <end position="23"/>
    </location>
</feature>
<reference evidence="2" key="1">
    <citation type="submission" date="2018-04" db="EMBL/GenBank/DDBJ databases">
        <title>Transcriptome assembly of Sipha flava.</title>
        <authorList>
            <person name="Scully E.D."/>
            <person name="Geib S.M."/>
            <person name="Palmer N.A."/>
            <person name="Koch K."/>
            <person name="Bradshaw J."/>
            <person name="Heng-Moss T."/>
            <person name="Sarath G."/>
        </authorList>
    </citation>
    <scope>NUCLEOTIDE SEQUENCE</scope>
</reference>
<evidence type="ECO:0000256" key="1">
    <source>
        <dbReference type="SAM" id="MobiDB-lite"/>
    </source>
</evidence>
<feature type="compositionally biased region" description="Low complexity" evidence="1">
    <location>
        <begin position="24"/>
        <end position="44"/>
    </location>
</feature>
<dbReference type="EMBL" id="GGMS01005230">
    <property type="protein sequence ID" value="MBY74433.1"/>
    <property type="molecule type" value="Transcribed_RNA"/>
</dbReference>